<evidence type="ECO:0000313" key="1">
    <source>
        <dbReference type="EMBL" id="KJU86039.1"/>
    </source>
</evidence>
<protein>
    <submittedName>
        <fullName evidence="1">Uncharacterized protein</fullName>
    </submittedName>
</protein>
<dbReference type="AlphaFoldDB" id="A0A0F3GVP3"/>
<accession>A0A0F3GVP3</accession>
<gene>
    <name evidence="1" type="ORF">MBAV_001768</name>
</gene>
<proteinExistence type="predicted"/>
<organism evidence="1 2">
    <name type="scientific">Candidatus Magnetobacterium bavaricum</name>
    <dbReference type="NCBI Taxonomy" id="29290"/>
    <lineage>
        <taxon>Bacteria</taxon>
        <taxon>Pseudomonadati</taxon>
        <taxon>Nitrospirota</taxon>
        <taxon>Thermodesulfovibrionia</taxon>
        <taxon>Thermodesulfovibrionales</taxon>
        <taxon>Candidatus Magnetobacteriaceae</taxon>
        <taxon>Candidatus Magnetobacterium</taxon>
    </lineage>
</organism>
<sequence length="56" mass="6050">MATIISPIAASLDCCINMCSFLRPLSISSLTLVSRFMLSSSSCLDFSFSFLSMSCL</sequence>
<comment type="caution">
    <text evidence="1">The sequence shown here is derived from an EMBL/GenBank/DDBJ whole genome shotgun (WGS) entry which is preliminary data.</text>
</comment>
<evidence type="ECO:0000313" key="2">
    <source>
        <dbReference type="Proteomes" id="UP000033423"/>
    </source>
</evidence>
<name>A0A0F3GVP3_9BACT</name>
<keyword evidence="2" id="KW-1185">Reference proteome</keyword>
<dbReference type="Proteomes" id="UP000033423">
    <property type="component" value="Unassembled WGS sequence"/>
</dbReference>
<dbReference type="EMBL" id="LACI01000769">
    <property type="protein sequence ID" value="KJU86039.1"/>
    <property type="molecule type" value="Genomic_DNA"/>
</dbReference>
<reference evidence="1 2" key="1">
    <citation type="submission" date="2015-02" db="EMBL/GenBank/DDBJ databases">
        <title>Single-cell genomics of uncultivated deep-branching MTB reveals a conserved set of magnetosome genes.</title>
        <authorList>
            <person name="Kolinko S."/>
            <person name="Richter M."/>
            <person name="Glockner F.O."/>
            <person name="Brachmann A."/>
            <person name="Schuler D."/>
        </authorList>
    </citation>
    <scope>NUCLEOTIDE SEQUENCE [LARGE SCALE GENOMIC DNA]</scope>
    <source>
        <strain evidence="1">TM-1</strain>
    </source>
</reference>